<comment type="caution">
    <text evidence="1">The sequence shown here is derived from an EMBL/GenBank/DDBJ whole genome shotgun (WGS) entry which is preliminary data.</text>
</comment>
<dbReference type="EMBL" id="SNRW01005024">
    <property type="protein sequence ID" value="KAA6385954.1"/>
    <property type="molecule type" value="Genomic_DNA"/>
</dbReference>
<accession>A0A5J4VTF9</accession>
<sequence>MGLPFSQQSKNPVKHKSIELALLENFDKPKIIARAPIATAVEQLEPRKEIAKFLQSQYQPTLQNIERQQTPRQAISEKTHVHLAKALKAIIVMHTSEIDFKARKLLGLQNCKARRREISCPPLLPITIVMQLIEVLGSKHCPIDKILQNGQVIALYNFRVVE</sequence>
<evidence type="ECO:0000313" key="1">
    <source>
        <dbReference type="EMBL" id="KAA6385954.1"/>
    </source>
</evidence>
<name>A0A5J4VTF9_9EUKA</name>
<proteinExistence type="predicted"/>
<organism evidence="1 2">
    <name type="scientific">Streblomastix strix</name>
    <dbReference type="NCBI Taxonomy" id="222440"/>
    <lineage>
        <taxon>Eukaryota</taxon>
        <taxon>Metamonada</taxon>
        <taxon>Preaxostyla</taxon>
        <taxon>Oxymonadida</taxon>
        <taxon>Streblomastigidae</taxon>
        <taxon>Streblomastix</taxon>
    </lineage>
</organism>
<evidence type="ECO:0000313" key="2">
    <source>
        <dbReference type="Proteomes" id="UP000324800"/>
    </source>
</evidence>
<dbReference type="Proteomes" id="UP000324800">
    <property type="component" value="Unassembled WGS sequence"/>
</dbReference>
<protein>
    <submittedName>
        <fullName evidence="1">Uncharacterized protein</fullName>
    </submittedName>
</protein>
<gene>
    <name evidence="1" type="ORF">EZS28_018519</name>
</gene>
<dbReference type="AlphaFoldDB" id="A0A5J4VTF9"/>
<reference evidence="1 2" key="1">
    <citation type="submission" date="2019-03" db="EMBL/GenBank/DDBJ databases">
        <title>Single cell metagenomics reveals metabolic interactions within the superorganism composed of flagellate Streblomastix strix and complex community of Bacteroidetes bacteria on its surface.</title>
        <authorList>
            <person name="Treitli S.C."/>
            <person name="Kolisko M."/>
            <person name="Husnik F."/>
            <person name="Keeling P."/>
            <person name="Hampl V."/>
        </authorList>
    </citation>
    <scope>NUCLEOTIDE SEQUENCE [LARGE SCALE GENOMIC DNA]</scope>
    <source>
        <strain evidence="1">ST1C</strain>
    </source>
</reference>